<proteinExistence type="predicted"/>
<keyword evidence="3" id="KW-0804">Transcription</keyword>
<dbReference type="InterPro" id="IPR011663">
    <property type="entry name" value="UTRA"/>
</dbReference>
<keyword evidence="1" id="KW-0805">Transcription regulation</keyword>
<dbReference type="EMBL" id="VSRQ01000001">
    <property type="protein sequence ID" value="TYK53420.1"/>
    <property type="molecule type" value="Genomic_DNA"/>
</dbReference>
<dbReference type="AlphaFoldDB" id="A0A5D3G0B2"/>
<evidence type="ECO:0000256" key="4">
    <source>
        <dbReference type="SAM" id="MobiDB-lite"/>
    </source>
</evidence>
<dbReference type="RefSeq" id="WP_148758003.1">
    <property type="nucleotide sequence ID" value="NZ_VSRQ01000001.1"/>
</dbReference>
<keyword evidence="7" id="KW-1185">Reference proteome</keyword>
<dbReference type="GO" id="GO:0045892">
    <property type="term" value="P:negative regulation of DNA-templated transcription"/>
    <property type="evidence" value="ECO:0007669"/>
    <property type="project" value="TreeGrafter"/>
</dbReference>
<dbReference type="PROSITE" id="PS50949">
    <property type="entry name" value="HTH_GNTR"/>
    <property type="match status" value="1"/>
</dbReference>
<reference evidence="6 7" key="1">
    <citation type="submission" date="2019-08" db="EMBL/GenBank/DDBJ databases">
        <title>Actinomadura sp. nov. CYP1-5 isolated from mountain soil.</title>
        <authorList>
            <person name="Songsumanus A."/>
            <person name="Kuncharoen N."/>
            <person name="Kudo T."/>
            <person name="Yuki M."/>
            <person name="Igarashi Y."/>
            <person name="Tanasupawat S."/>
        </authorList>
    </citation>
    <scope>NUCLEOTIDE SEQUENCE [LARGE SCALE GENOMIC DNA]</scope>
    <source>
        <strain evidence="6 7">CYP1-5</strain>
    </source>
</reference>
<evidence type="ECO:0000313" key="6">
    <source>
        <dbReference type="EMBL" id="TYK53420.1"/>
    </source>
</evidence>
<comment type="caution">
    <text evidence="6">The sequence shown here is derived from an EMBL/GenBank/DDBJ whole genome shotgun (WGS) entry which is preliminary data.</text>
</comment>
<evidence type="ECO:0000256" key="2">
    <source>
        <dbReference type="ARBA" id="ARBA00023125"/>
    </source>
</evidence>
<feature type="compositionally biased region" description="Basic and acidic residues" evidence="4">
    <location>
        <begin position="24"/>
        <end position="33"/>
    </location>
</feature>
<dbReference type="CDD" id="cd07377">
    <property type="entry name" value="WHTH_GntR"/>
    <property type="match status" value="1"/>
</dbReference>
<dbReference type="Pfam" id="PF00392">
    <property type="entry name" value="GntR"/>
    <property type="match status" value="1"/>
</dbReference>
<dbReference type="InterPro" id="IPR050679">
    <property type="entry name" value="Bact_HTH_transcr_reg"/>
</dbReference>
<dbReference type="SUPFAM" id="SSF64288">
    <property type="entry name" value="Chorismate lyase-like"/>
    <property type="match status" value="1"/>
</dbReference>
<dbReference type="SUPFAM" id="SSF46785">
    <property type="entry name" value="Winged helix' DNA-binding domain"/>
    <property type="match status" value="1"/>
</dbReference>
<dbReference type="GO" id="GO:0003700">
    <property type="term" value="F:DNA-binding transcription factor activity"/>
    <property type="evidence" value="ECO:0007669"/>
    <property type="project" value="InterPro"/>
</dbReference>
<feature type="region of interest" description="Disordered" evidence="4">
    <location>
        <begin position="12"/>
        <end position="33"/>
    </location>
</feature>
<dbReference type="PRINTS" id="PR00035">
    <property type="entry name" value="HTHGNTR"/>
</dbReference>
<sequence length="264" mass="30072">MPADILNETISIMSVKRHSTAQPEPRDGRSLPHTLRDDLERMILEDGLQPGDRLPSENELIARHKVGRTTVREAFRLLEQEGLVQSQQGLGRFVRTRPTVQRPLTRLEGVTDMLASRGFQVTNAVLSVTLDEPTPAERDALRLPASRTVIRLERLRRHENDAVVYSIDVFERAIFEQPISEIDWTGSLFKLFEQAGHRVSAATATVSAVHLDPSLTERLEMPSNIAWLLLTQEHTDDEGRPILLSRDYHRGTDFSFQVQRQRKD</sequence>
<dbReference type="GO" id="GO:0003677">
    <property type="term" value="F:DNA binding"/>
    <property type="evidence" value="ECO:0007669"/>
    <property type="project" value="UniProtKB-KW"/>
</dbReference>
<dbReference type="Proteomes" id="UP000323505">
    <property type="component" value="Unassembled WGS sequence"/>
</dbReference>
<dbReference type="SMART" id="SM00866">
    <property type="entry name" value="UTRA"/>
    <property type="match status" value="1"/>
</dbReference>
<dbReference type="PANTHER" id="PTHR44846">
    <property type="entry name" value="MANNOSYL-D-GLYCERATE TRANSPORT/METABOLISM SYSTEM REPRESSOR MNGR-RELATED"/>
    <property type="match status" value="1"/>
</dbReference>
<accession>A0A5D3G0B2</accession>
<name>A0A5D3G0B2_9ACTN</name>
<evidence type="ECO:0000256" key="3">
    <source>
        <dbReference type="ARBA" id="ARBA00023163"/>
    </source>
</evidence>
<dbReference type="InterPro" id="IPR028978">
    <property type="entry name" value="Chorismate_lyase_/UTRA_dom_sf"/>
</dbReference>
<feature type="domain" description="HTH gntR-type" evidence="5">
    <location>
        <begin position="29"/>
        <end position="97"/>
    </location>
</feature>
<dbReference type="Gene3D" id="3.40.1410.10">
    <property type="entry name" value="Chorismate lyase-like"/>
    <property type="match status" value="1"/>
</dbReference>
<dbReference type="PANTHER" id="PTHR44846:SF17">
    <property type="entry name" value="GNTR-FAMILY TRANSCRIPTIONAL REGULATOR"/>
    <property type="match status" value="1"/>
</dbReference>
<dbReference type="InterPro" id="IPR036388">
    <property type="entry name" value="WH-like_DNA-bd_sf"/>
</dbReference>
<gene>
    <name evidence="6" type="ORF">FXF68_06905</name>
</gene>
<keyword evidence="2" id="KW-0238">DNA-binding</keyword>
<evidence type="ECO:0000256" key="1">
    <source>
        <dbReference type="ARBA" id="ARBA00023015"/>
    </source>
</evidence>
<dbReference type="Pfam" id="PF07702">
    <property type="entry name" value="UTRA"/>
    <property type="match status" value="1"/>
</dbReference>
<dbReference type="InterPro" id="IPR000524">
    <property type="entry name" value="Tscrpt_reg_HTH_GntR"/>
</dbReference>
<dbReference type="SMART" id="SM00345">
    <property type="entry name" value="HTH_GNTR"/>
    <property type="match status" value="1"/>
</dbReference>
<evidence type="ECO:0000313" key="7">
    <source>
        <dbReference type="Proteomes" id="UP000323505"/>
    </source>
</evidence>
<protein>
    <submittedName>
        <fullName evidence="6">GntR family transcriptional regulator</fullName>
    </submittedName>
</protein>
<dbReference type="InterPro" id="IPR036390">
    <property type="entry name" value="WH_DNA-bd_sf"/>
</dbReference>
<evidence type="ECO:0000259" key="5">
    <source>
        <dbReference type="PROSITE" id="PS50949"/>
    </source>
</evidence>
<organism evidence="6 7">
    <name type="scientific">Actinomadura decatromicini</name>
    <dbReference type="NCBI Taxonomy" id="2604572"/>
    <lineage>
        <taxon>Bacteria</taxon>
        <taxon>Bacillati</taxon>
        <taxon>Actinomycetota</taxon>
        <taxon>Actinomycetes</taxon>
        <taxon>Streptosporangiales</taxon>
        <taxon>Thermomonosporaceae</taxon>
        <taxon>Actinomadura</taxon>
    </lineage>
</organism>
<dbReference type="Gene3D" id="1.10.10.10">
    <property type="entry name" value="Winged helix-like DNA-binding domain superfamily/Winged helix DNA-binding domain"/>
    <property type="match status" value="1"/>
</dbReference>